<dbReference type="AlphaFoldDB" id="A0A6J4P001"/>
<keyword evidence="2" id="KW-1133">Transmembrane helix</keyword>
<organism evidence="3">
    <name type="scientific">uncultured Phycisphaerae bacterium</name>
    <dbReference type="NCBI Taxonomy" id="904963"/>
    <lineage>
        <taxon>Bacteria</taxon>
        <taxon>Pseudomonadati</taxon>
        <taxon>Planctomycetota</taxon>
        <taxon>Phycisphaerae</taxon>
        <taxon>environmental samples</taxon>
    </lineage>
</organism>
<keyword evidence="2" id="KW-0472">Membrane</keyword>
<feature type="transmembrane region" description="Helical" evidence="2">
    <location>
        <begin position="41"/>
        <end position="66"/>
    </location>
</feature>
<dbReference type="PROSITE" id="PS51257">
    <property type="entry name" value="PROKAR_LIPOPROTEIN"/>
    <property type="match status" value="1"/>
</dbReference>
<evidence type="ECO:0000256" key="2">
    <source>
        <dbReference type="SAM" id="Phobius"/>
    </source>
</evidence>
<proteinExistence type="predicted"/>
<sequence length="337" mass="37815">MDKVDKRAYPASNWLYLVAALLALATLGCGIYQVVRDNEGWPMVAAGCLGLVAVLATWPVVGAIHANRAALQGERQEILQPLTERIDQMSILVNLISEQQLLSDRAKSIVFREKDREALRRAISEEIAKCDWEAALVLADEIERGFGYRGEAERVRQEVQTCKQDAVRRQVADALGTVDRHMRAEQWSAALREADRLMQQFPDNEQVRNLPVDIENRRQAHKRQLLSSWTDAVARHDVDGSIEILRQLDTYLTPAEAESMQETARSVFKEKLNNLGRQFSGAVQEHRWVEAIRAGEAVMREFPNSRIAQEVRENMEALRQRAAAPPETAGAPAGASA</sequence>
<name>A0A6J4P001_9BACT</name>
<accession>A0A6J4P001</accession>
<evidence type="ECO:0000256" key="1">
    <source>
        <dbReference type="SAM" id="MobiDB-lite"/>
    </source>
</evidence>
<feature type="compositionally biased region" description="Low complexity" evidence="1">
    <location>
        <begin position="322"/>
        <end position="337"/>
    </location>
</feature>
<reference evidence="3" key="1">
    <citation type="submission" date="2020-02" db="EMBL/GenBank/DDBJ databases">
        <authorList>
            <person name="Meier V. D."/>
        </authorList>
    </citation>
    <scope>NUCLEOTIDE SEQUENCE</scope>
    <source>
        <strain evidence="3">AVDCRST_MAG64</strain>
    </source>
</reference>
<feature type="region of interest" description="Disordered" evidence="1">
    <location>
        <begin position="318"/>
        <end position="337"/>
    </location>
</feature>
<keyword evidence="2" id="KW-0812">Transmembrane</keyword>
<feature type="transmembrane region" description="Helical" evidence="2">
    <location>
        <begin position="14"/>
        <end position="35"/>
    </location>
</feature>
<evidence type="ECO:0000313" key="3">
    <source>
        <dbReference type="EMBL" id="CAA9401363.1"/>
    </source>
</evidence>
<dbReference type="Gene3D" id="1.25.40.10">
    <property type="entry name" value="Tetratricopeptide repeat domain"/>
    <property type="match status" value="1"/>
</dbReference>
<dbReference type="InterPro" id="IPR011990">
    <property type="entry name" value="TPR-like_helical_dom_sf"/>
</dbReference>
<protein>
    <submittedName>
        <fullName evidence="3">Uncharacterized protein</fullName>
    </submittedName>
</protein>
<gene>
    <name evidence="3" type="ORF">AVDCRST_MAG64-1732</name>
</gene>
<dbReference type="EMBL" id="CADCUQ010000393">
    <property type="protein sequence ID" value="CAA9401363.1"/>
    <property type="molecule type" value="Genomic_DNA"/>
</dbReference>